<evidence type="ECO:0000259" key="1">
    <source>
        <dbReference type="PROSITE" id="PS51186"/>
    </source>
</evidence>
<dbReference type="InterPro" id="IPR000182">
    <property type="entry name" value="GNAT_dom"/>
</dbReference>
<proteinExistence type="predicted"/>
<dbReference type="SUPFAM" id="SSF55729">
    <property type="entry name" value="Acyl-CoA N-acyltransferases (Nat)"/>
    <property type="match status" value="1"/>
</dbReference>
<protein>
    <recommendedName>
        <fullName evidence="1">N-acetyltransferase domain-containing protein</fullName>
    </recommendedName>
</protein>
<organism evidence="2 3">
    <name type="scientific">Methylobacterium indicum</name>
    <dbReference type="NCBI Taxonomy" id="1775910"/>
    <lineage>
        <taxon>Bacteria</taxon>
        <taxon>Pseudomonadati</taxon>
        <taxon>Pseudomonadota</taxon>
        <taxon>Alphaproteobacteria</taxon>
        <taxon>Hyphomicrobiales</taxon>
        <taxon>Methylobacteriaceae</taxon>
        <taxon>Methylobacterium</taxon>
    </lineage>
</organism>
<evidence type="ECO:0000313" key="3">
    <source>
        <dbReference type="Proteomes" id="UP000663508"/>
    </source>
</evidence>
<dbReference type="CDD" id="cd04301">
    <property type="entry name" value="NAT_SF"/>
    <property type="match status" value="1"/>
</dbReference>
<dbReference type="InterPro" id="IPR016181">
    <property type="entry name" value="Acyl_CoA_acyltransferase"/>
</dbReference>
<dbReference type="RefSeq" id="WP_048427622.1">
    <property type="nucleotide sequence ID" value="NZ_AP024145.1"/>
</dbReference>
<dbReference type="OrthoDB" id="9815041at2"/>
<dbReference type="AlphaFoldDB" id="A0A8H8WW29"/>
<accession>A0A8H8WW29</accession>
<dbReference type="Proteomes" id="UP000663508">
    <property type="component" value="Chromosome"/>
</dbReference>
<feature type="domain" description="N-acetyltransferase" evidence="1">
    <location>
        <begin position="17"/>
        <end position="160"/>
    </location>
</feature>
<gene>
    <name evidence="2" type="ORF">mvi_39000</name>
</gene>
<dbReference type="GO" id="GO:0016747">
    <property type="term" value="F:acyltransferase activity, transferring groups other than amino-acyl groups"/>
    <property type="evidence" value="ECO:0007669"/>
    <property type="project" value="InterPro"/>
</dbReference>
<dbReference type="Pfam" id="PF00583">
    <property type="entry name" value="Acetyltransf_1"/>
    <property type="match status" value="1"/>
</dbReference>
<dbReference type="PROSITE" id="PS51186">
    <property type="entry name" value="GNAT"/>
    <property type="match status" value="1"/>
</dbReference>
<dbReference type="Gene3D" id="3.40.630.30">
    <property type="match status" value="1"/>
</dbReference>
<sequence length="160" mass="17318">MSNFEREAAAPAGPAVAVLAALDPAAGPILADAERQGIAFVRRLFEEWQSGSNRFERPGEIIFGAWQGEGLVGLGGLNRDPYTAEEGVGRLRHIYVLGSHRHLGVGTLLVRDLLRHAESHFRTVRLRAASPDSAAFYRRLGFAACDDPAATHLIRVPPIA</sequence>
<reference evidence="2" key="1">
    <citation type="submission" date="2020-11" db="EMBL/GenBank/DDBJ databases">
        <title>Complete genome sequence of a novel pathogenic Methylobacterium strain isolated from rice in Vietnam.</title>
        <authorList>
            <person name="Lai K."/>
            <person name="Okazaki S."/>
            <person name="Higashi K."/>
            <person name="Mori H."/>
            <person name="Toyoda A."/>
            <person name="Kurokawa K."/>
        </authorList>
    </citation>
    <scope>NUCLEOTIDE SEQUENCE</scope>
    <source>
        <strain evidence="2">VL1</strain>
    </source>
</reference>
<dbReference type="KEGG" id="mind:mvi_39000"/>
<evidence type="ECO:0000313" key="2">
    <source>
        <dbReference type="EMBL" id="BCM85439.1"/>
    </source>
</evidence>
<name>A0A8H8WW29_9HYPH</name>
<dbReference type="EMBL" id="AP024145">
    <property type="protein sequence ID" value="BCM85439.1"/>
    <property type="molecule type" value="Genomic_DNA"/>
</dbReference>